<dbReference type="FunFam" id="1.10.3810.10:FF:000001">
    <property type="entry name" value="Penicillin-binding protein 1A"/>
    <property type="match status" value="1"/>
</dbReference>
<keyword evidence="8" id="KW-0808">Transferase</keyword>
<dbReference type="EMBL" id="LS992241">
    <property type="protein sequence ID" value="SYX87127.1"/>
    <property type="molecule type" value="Genomic_DNA"/>
</dbReference>
<dbReference type="GO" id="GO:0006508">
    <property type="term" value="P:proteolysis"/>
    <property type="evidence" value="ECO:0007669"/>
    <property type="project" value="UniProtKB-KW"/>
</dbReference>
<accession>A0A383RJB6</accession>
<dbReference type="InterPro" id="IPR036950">
    <property type="entry name" value="PBP_transglycosylase"/>
</dbReference>
<dbReference type="InterPro" id="IPR001460">
    <property type="entry name" value="PCN-bd_Tpept"/>
</dbReference>
<dbReference type="Pfam" id="PF00905">
    <property type="entry name" value="Transpeptidase"/>
    <property type="match status" value="1"/>
</dbReference>
<dbReference type="InterPro" id="IPR050396">
    <property type="entry name" value="Glycosyltr_51/Transpeptidase"/>
</dbReference>
<keyword evidence="5" id="KW-0121">Carboxypeptidase</keyword>
<keyword evidence="17" id="KW-0812">Transmembrane</keyword>
<dbReference type="RefSeq" id="WP_138188828.1">
    <property type="nucleotide sequence ID" value="NZ_LS992241.1"/>
</dbReference>
<evidence type="ECO:0000256" key="15">
    <source>
        <dbReference type="ARBA" id="ARBA00034000"/>
    </source>
</evidence>
<evidence type="ECO:0000256" key="1">
    <source>
        <dbReference type="ARBA" id="ARBA00004236"/>
    </source>
</evidence>
<evidence type="ECO:0000259" key="19">
    <source>
        <dbReference type="Pfam" id="PF00912"/>
    </source>
</evidence>
<dbReference type="GO" id="GO:0009002">
    <property type="term" value="F:serine-type D-Ala-D-Ala carboxypeptidase activity"/>
    <property type="evidence" value="ECO:0007669"/>
    <property type="project" value="UniProtKB-EC"/>
</dbReference>
<dbReference type="SUPFAM" id="SSF53955">
    <property type="entry name" value="Lysozyme-like"/>
    <property type="match status" value="1"/>
</dbReference>
<evidence type="ECO:0000256" key="8">
    <source>
        <dbReference type="ARBA" id="ARBA00022679"/>
    </source>
</evidence>
<dbReference type="Gene3D" id="3.40.710.10">
    <property type="entry name" value="DD-peptidase/beta-lactamase superfamily"/>
    <property type="match status" value="1"/>
</dbReference>
<dbReference type="GO" id="GO:0005886">
    <property type="term" value="C:plasma membrane"/>
    <property type="evidence" value="ECO:0007669"/>
    <property type="project" value="UniProtKB-SubCell"/>
</dbReference>
<evidence type="ECO:0000256" key="4">
    <source>
        <dbReference type="ARBA" id="ARBA00022475"/>
    </source>
</evidence>
<dbReference type="InterPro" id="IPR012338">
    <property type="entry name" value="Beta-lactam/transpept-like"/>
</dbReference>
<evidence type="ECO:0000256" key="10">
    <source>
        <dbReference type="ARBA" id="ARBA00022960"/>
    </source>
</evidence>
<feature type="transmembrane region" description="Helical" evidence="17">
    <location>
        <begin position="20"/>
        <end position="44"/>
    </location>
</feature>
<evidence type="ECO:0000256" key="14">
    <source>
        <dbReference type="ARBA" id="ARBA00023316"/>
    </source>
</evidence>
<proteinExistence type="inferred from homology"/>
<dbReference type="AlphaFoldDB" id="A0A383RJB6"/>
<evidence type="ECO:0000256" key="9">
    <source>
        <dbReference type="ARBA" id="ARBA00022801"/>
    </source>
</evidence>
<dbReference type="InterPro" id="IPR001264">
    <property type="entry name" value="Glyco_trans_51"/>
</dbReference>
<dbReference type="Proteomes" id="UP000304148">
    <property type="component" value="Chromosome"/>
</dbReference>
<keyword evidence="4" id="KW-1003">Cell membrane</keyword>
<evidence type="ECO:0000256" key="7">
    <source>
        <dbReference type="ARBA" id="ARBA00022676"/>
    </source>
</evidence>
<keyword evidence="9" id="KW-0378">Hydrolase</keyword>
<dbReference type="Pfam" id="PF00912">
    <property type="entry name" value="Transgly"/>
    <property type="match status" value="1"/>
</dbReference>
<keyword evidence="6" id="KW-0645">Protease</keyword>
<keyword evidence="12 17" id="KW-0472">Membrane</keyword>
<evidence type="ECO:0000313" key="21">
    <source>
        <dbReference type="Proteomes" id="UP000304148"/>
    </source>
</evidence>
<keyword evidence="17" id="KW-1133">Transmembrane helix</keyword>
<evidence type="ECO:0000259" key="18">
    <source>
        <dbReference type="Pfam" id="PF00905"/>
    </source>
</evidence>
<dbReference type="GO" id="GO:0008658">
    <property type="term" value="F:penicillin binding"/>
    <property type="evidence" value="ECO:0007669"/>
    <property type="project" value="InterPro"/>
</dbReference>
<comment type="subcellular location">
    <subcellularLocation>
        <location evidence="1">Cell membrane</location>
    </subcellularLocation>
</comment>
<evidence type="ECO:0000256" key="11">
    <source>
        <dbReference type="ARBA" id="ARBA00022984"/>
    </source>
</evidence>
<protein>
    <submittedName>
        <fullName evidence="20">Sporulation specific penicillin-binding protein 2D</fullName>
    </submittedName>
</protein>
<dbReference type="SUPFAM" id="SSF56601">
    <property type="entry name" value="beta-lactamase/transpeptidase-like"/>
    <property type="match status" value="1"/>
</dbReference>
<evidence type="ECO:0000256" key="12">
    <source>
        <dbReference type="ARBA" id="ARBA00023136"/>
    </source>
</evidence>
<comment type="similarity">
    <text evidence="2">In the C-terminal section; belongs to the transpeptidase family.</text>
</comment>
<keyword evidence="14" id="KW-0961">Cell wall biogenesis/degradation</keyword>
<dbReference type="PANTHER" id="PTHR32282">
    <property type="entry name" value="BINDING PROTEIN TRANSPEPTIDASE, PUTATIVE-RELATED"/>
    <property type="match status" value="1"/>
</dbReference>
<feature type="domain" description="Penicillin-binding protein transpeptidase" evidence="18">
    <location>
        <begin position="332"/>
        <end position="597"/>
    </location>
</feature>
<evidence type="ECO:0000313" key="20">
    <source>
        <dbReference type="EMBL" id="SYX87127.1"/>
    </source>
</evidence>
<keyword evidence="10" id="KW-0133">Cell shape</keyword>
<evidence type="ECO:0000256" key="17">
    <source>
        <dbReference type="SAM" id="Phobius"/>
    </source>
</evidence>
<keyword evidence="11" id="KW-0573">Peptidoglycan synthesis</keyword>
<comment type="catalytic activity">
    <reaction evidence="15">
        <text>Preferential cleavage: (Ac)2-L-Lys-D-Ala-|-D-Ala. Also transpeptidation of peptidyl-alanyl moieties that are N-acyl substituents of D-alanine.</text>
        <dbReference type="EC" id="3.4.16.4"/>
    </reaction>
</comment>
<keyword evidence="7" id="KW-0328">Glycosyltransferase</keyword>
<dbReference type="Gene3D" id="1.10.3810.10">
    <property type="entry name" value="Biosynthetic peptidoglycan transglycosylase-like"/>
    <property type="match status" value="1"/>
</dbReference>
<dbReference type="PANTHER" id="PTHR32282:SF11">
    <property type="entry name" value="PENICILLIN-BINDING PROTEIN 1B"/>
    <property type="match status" value="1"/>
</dbReference>
<reference evidence="21" key="1">
    <citation type="submission" date="2018-08" db="EMBL/GenBank/DDBJ databases">
        <authorList>
            <person name="Chevrot R."/>
        </authorList>
    </citation>
    <scope>NUCLEOTIDE SEQUENCE [LARGE SCALE GENOMIC DNA]</scope>
</reference>
<dbReference type="InterPro" id="IPR023346">
    <property type="entry name" value="Lysozyme-like_dom_sf"/>
</dbReference>
<evidence type="ECO:0000256" key="3">
    <source>
        <dbReference type="ARBA" id="ARBA00007739"/>
    </source>
</evidence>
<evidence type="ECO:0000256" key="2">
    <source>
        <dbReference type="ARBA" id="ARBA00007090"/>
    </source>
</evidence>
<evidence type="ECO:0000256" key="5">
    <source>
        <dbReference type="ARBA" id="ARBA00022645"/>
    </source>
</evidence>
<gene>
    <name evidence="20" type="primary">pbpG</name>
    <name evidence="20" type="ORF">PBLR_15556</name>
</gene>
<dbReference type="GO" id="GO:0009252">
    <property type="term" value="P:peptidoglycan biosynthetic process"/>
    <property type="evidence" value="ECO:0007669"/>
    <property type="project" value="UniProtKB-KW"/>
</dbReference>
<dbReference type="GO" id="GO:0008360">
    <property type="term" value="P:regulation of cell shape"/>
    <property type="evidence" value="ECO:0007669"/>
    <property type="project" value="UniProtKB-KW"/>
</dbReference>
<comment type="catalytic activity">
    <reaction evidence="16">
        <text>[GlcNAc-(1-&gt;4)-Mur2Ac(oyl-L-Ala-gamma-D-Glu-L-Lys-D-Ala-D-Ala)](n)-di-trans,octa-cis-undecaprenyl diphosphate + beta-D-GlcNAc-(1-&gt;4)-Mur2Ac(oyl-L-Ala-gamma-D-Glu-L-Lys-D-Ala-D-Ala)-di-trans,octa-cis-undecaprenyl diphosphate = [GlcNAc-(1-&gt;4)-Mur2Ac(oyl-L-Ala-gamma-D-Glu-L-Lys-D-Ala-D-Ala)](n+1)-di-trans,octa-cis-undecaprenyl diphosphate + di-trans,octa-cis-undecaprenyl diphosphate + H(+)</text>
        <dbReference type="Rhea" id="RHEA:23708"/>
        <dbReference type="Rhea" id="RHEA-COMP:9602"/>
        <dbReference type="Rhea" id="RHEA-COMP:9603"/>
        <dbReference type="ChEBI" id="CHEBI:15378"/>
        <dbReference type="ChEBI" id="CHEBI:58405"/>
        <dbReference type="ChEBI" id="CHEBI:60033"/>
        <dbReference type="ChEBI" id="CHEBI:78435"/>
        <dbReference type="EC" id="2.4.99.28"/>
    </reaction>
</comment>
<sequence>MQRLSGKKTEKKRKRGWRLWLKIIGGSVALLLGACGILLGYLYMTDLPVSDMQKPSFIYDSQGAELTSLTSGQKQQHLVTLTDIAPDVIHATIATEDRQFYTHVGIDFKGIARAMLVNIESMSKKQGASTLTQQLARNLYLNHDRTWARKVKEAQYALQLEMKYSKDDILEQYLNQVYYGHGAYGIEAAAQLYFGKKARDLTLAESAILAGIPRGPSYYSPYLNMKNAKDRQKVVLQGMVETGYITQEQAQQAYNKTLAIRPREERSELLVAPYFRDYVRQELDSLGISDQAIEAGGLRVYTTLDKRAQAAAEQAVAKYIPAEGDLQAALISIDPRNGYLKAMVGGKNYRLNQYNRVFANTRQPGSSFKPLVYLAALEKQAITAATRFVSQPTSFTYDNGRQQYKPSNYGGKYYGEIDLRRAIAVSDNIYAVSTIMQIGPEQVISLARRLGIDSDMKPLPSLALGTFPISPLEMASAYGVFSNQGKRVIPRSVLKVTDSGGSVLYEAPPIQQEQVVNPADAYVLTSLMESVFETGGTGSRVATSMKRPVAGKTGTTDTDAWIVGYTPELSTAVWVGYDKDRMISVTESHKAAPIFAEYTEQALSNVPPKIFTVPDNVVSVYIDPDTGKLAGDNCPNKRLETFVSGTEPTAWCDLHVQSPIEQRKDEEKRPTKELEKRSWWQHLKRWWGD</sequence>
<feature type="domain" description="Glycosyl transferase family 51" evidence="19">
    <location>
        <begin position="65"/>
        <end position="239"/>
    </location>
</feature>
<organism evidence="20 21">
    <name type="scientific">Paenibacillus alvei</name>
    <name type="common">Bacillus alvei</name>
    <dbReference type="NCBI Taxonomy" id="44250"/>
    <lineage>
        <taxon>Bacteria</taxon>
        <taxon>Bacillati</taxon>
        <taxon>Bacillota</taxon>
        <taxon>Bacilli</taxon>
        <taxon>Bacillales</taxon>
        <taxon>Paenibacillaceae</taxon>
        <taxon>Paenibacillus</taxon>
    </lineage>
</organism>
<keyword evidence="13" id="KW-0511">Multifunctional enzyme</keyword>
<dbReference type="PROSITE" id="PS51257">
    <property type="entry name" value="PROKAR_LIPOPROTEIN"/>
    <property type="match status" value="1"/>
</dbReference>
<dbReference type="GO" id="GO:0008955">
    <property type="term" value="F:peptidoglycan glycosyltransferase activity"/>
    <property type="evidence" value="ECO:0007669"/>
    <property type="project" value="UniProtKB-EC"/>
</dbReference>
<dbReference type="GO" id="GO:0071555">
    <property type="term" value="P:cell wall organization"/>
    <property type="evidence" value="ECO:0007669"/>
    <property type="project" value="UniProtKB-KW"/>
</dbReference>
<dbReference type="NCBIfam" id="TIGR02074">
    <property type="entry name" value="PBP_1a_fam"/>
    <property type="match status" value="1"/>
</dbReference>
<evidence type="ECO:0000256" key="6">
    <source>
        <dbReference type="ARBA" id="ARBA00022670"/>
    </source>
</evidence>
<dbReference type="GO" id="GO:0030288">
    <property type="term" value="C:outer membrane-bounded periplasmic space"/>
    <property type="evidence" value="ECO:0007669"/>
    <property type="project" value="TreeGrafter"/>
</dbReference>
<comment type="similarity">
    <text evidence="3">In the N-terminal section; belongs to the glycosyltransferase 51 family.</text>
</comment>
<evidence type="ECO:0000256" key="16">
    <source>
        <dbReference type="ARBA" id="ARBA00049902"/>
    </source>
</evidence>
<name>A0A383RJB6_PAEAL</name>
<evidence type="ECO:0000256" key="13">
    <source>
        <dbReference type="ARBA" id="ARBA00023268"/>
    </source>
</evidence>